<sequence length="257" mass="28560">MAASFVLWATFLAGIQHIPNIHQDSHLPSSTLVLMNSMQQSAVFFVPLIGLGLGYNAITGERERGSIKFVLSLPNTRLDVVIGKFVGRTTVLSASVLLAYVLVAGISLVTLDAFSLDIFLRYTLLTLVYGSVYVAVGIGLSAFMKSRQIALIAAACLYMLFLLFWDVFLVFLQFLFVGQELPESGLPEWIQFVAILNPSTAFGYATRWAIPEFNEFVLFPESDAFYLQNRVGVVVLMAWIIIPLCVGYARFRRTTLH</sequence>
<dbReference type="PANTHER" id="PTHR43471">
    <property type="entry name" value="ABC TRANSPORTER PERMEASE"/>
    <property type="match status" value="1"/>
</dbReference>
<feature type="transmembrane region" description="Helical" evidence="1">
    <location>
        <begin position="231"/>
        <end position="251"/>
    </location>
</feature>
<dbReference type="GO" id="GO:0005886">
    <property type="term" value="C:plasma membrane"/>
    <property type="evidence" value="ECO:0007669"/>
    <property type="project" value="UniProtKB-SubCell"/>
</dbReference>
<gene>
    <name evidence="2" type="ORF">NGM29_06315</name>
</gene>
<evidence type="ECO:0000313" key="2">
    <source>
        <dbReference type="EMBL" id="UTF54868.1"/>
    </source>
</evidence>
<organism evidence="2 3">
    <name type="scientific">Natronosalvus rutilus</name>
    <dbReference type="NCBI Taxonomy" id="2953753"/>
    <lineage>
        <taxon>Archaea</taxon>
        <taxon>Methanobacteriati</taxon>
        <taxon>Methanobacteriota</taxon>
        <taxon>Stenosarchaea group</taxon>
        <taxon>Halobacteria</taxon>
        <taxon>Halobacteriales</taxon>
        <taxon>Natrialbaceae</taxon>
        <taxon>Natronosalvus</taxon>
    </lineage>
</organism>
<feature type="transmembrane region" description="Helical" evidence="1">
    <location>
        <begin position="39"/>
        <end position="58"/>
    </location>
</feature>
<dbReference type="KEGG" id="sawl:NGM29_06315"/>
<dbReference type="GO" id="GO:0140359">
    <property type="term" value="F:ABC-type transporter activity"/>
    <property type="evidence" value="ECO:0007669"/>
    <property type="project" value="InterPro"/>
</dbReference>
<dbReference type="PANTHER" id="PTHR43471:SF1">
    <property type="entry name" value="ABC TRANSPORTER PERMEASE PROTEIN NOSY-RELATED"/>
    <property type="match status" value="1"/>
</dbReference>
<feature type="transmembrane region" description="Helical" evidence="1">
    <location>
        <begin position="150"/>
        <end position="177"/>
    </location>
</feature>
<dbReference type="Proteomes" id="UP001056855">
    <property type="component" value="Chromosome"/>
</dbReference>
<dbReference type="EMBL" id="CP100355">
    <property type="protein sequence ID" value="UTF54868.1"/>
    <property type="molecule type" value="Genomic_DNA"/>
</dbReference>
<keyword evidence="3" id="KW-1185">Reference proteome</keyword>
<evidence type="ECO:0000313" key="3">
    <source>
        <dbReference type="Proteomes" id="UP001056855"/>
    </source>
</evidence>
<dbReference type="Pfam" id="PF12679">
    <property type="entry name" value="ABC2_membrane_2"/>
    <property type="match status" value="1"/>
</dbReference>
<keyword evidence="1" id="KW-1133">Transmembrane helix</keyword>
<feature type="transmembrane region" description="Helical" evidence="1">
    <location>
        <begin position="91"/>
        <end position="110"/>
    </location>
</feature>
<dbReference type="AlphaFoldDB" id="A0A9E7SYA3"/>
<feature type="transmembrane region" description="Helical" evidence="1">
    <location>
        <begin position="122"/>
        <end position="143"/>
    </location>
</feature>
<keyword evidence="1" id="KW-0472">Membrane</keyword>
<reference evidence="2" key="1">
    <citation type="submission" date="2022-06" db="EMBL/GenBank/DDBJ databases">
        <title>Diverse halophilic archaea isolated from saline environments.</title>
        <authorList>
            <person name="Cui H.-L."/>
        </authorList>
    </citation>
    <scope>NUCLEOTIDE SEQUENCE</scope>
    <source>
        <strain evidence="2">WLHS1</strain>
    </source>
</reference>
<accession>A0A9E7SYA3</accession>
<protein>
    <submittedName>
        <fullName evidence="2">ABC transporter permease</fullName>
    </submittedName>
</protein>
<keyword evidence="1" id="KW-0812">Transmembrane</keyword>
<name>A0A9E7SYA3_9EURY</name>
<evidence type="ECO:0000256" key="1">
    <source>
        <dbReference type="SAM" id="Phobius"/>
    </source>
</evidence>
<proteinExistence type="predicted"/>